<evidence type="ECO:0000256" key="9">
    <source>
        <dbReference type="RuleBase" id="RU004006"/>
    </source>
</evidence>
<evidence type="ECO:0000256" key="2">
    <source>
        <dbReference type="ARBA" id="ARBA00022730"/>
    </source>
</evidence>
<dbReference type="InterPro" id="IPR036394">
    <property type="entry name" value="Ribosomal_uL22_sf"/>
</dbReference>
<dbReference type="CDD" id="cd00336">
    <property type="entry name" value="Ribosomal_L22"/>
    <property type="match status" value="1"/>
</dbReference>
<dbReference type="InterPro" id="IPR018260">
    <property type="entry name" value="Ribosomal_uL22_CS"/>
</dbReference>
<evidence type="ECO:0000256" key="4">
    <source>
        <dbReference type="ARBA" id="ARBA00022980"/>
    </source>
</evidence>
<evidence type="ECO:0000256" key="1">
    <source>
        <dbReference type="ARBA" id="ARBA00009451"/>
    </source>
</evidence>
<dbReference type="GO" id="GO:0006412">
    <property type="term" value="P:translation"/>
    <property type="evidence" value="ECO:0007669"/>
    <property type="project" value="UniProtKB-UniRule"/>
</dbReference>
<dbReference type="GO" id="GO:0022625">
    <property type="term" value="C:cytosolic large ribosomal subunit"/>
    <property type="evidence" value="ECO:0007669"/>
    <property type="project" value="TreeGrafter"/>
</dbReference>
<evidence type="ECO:0000256" key="3">
    <source>
        <dbReference type="ARBA" id="ARBA00022884"/>
    </source>
</evidence>
<dbReference type="InterPro" id="IPR047867">
    <property type="entry name" value="Ribosomal_uL22_bac/org-type"/>
</dbReference>
<dbReference type="SUPFAM" id="SSF54843">
    <property type="entry name" value="Ribosomal protein L22"/>
    <property type="match status" value="1"/>
</dbReference>
<keyword evidence="2 7" id="KW-0699">rRNA-binding</keyword>
<comment type="similarity">
    <text evidence="1 7 8">Belongs to the universal ribosomal protein uL22 family.</text>
</comment>
<comment type="subunit">
    <text evidence="7 9">Part of the 50S ribosomal subunit.</text>
</comment>
<dbReference type="RefSeq" id="WP_120532368.1">
    <property type="nucleotide sequence ID" value="NZ_RAVZ01000199.1"/>
</dbReference>
<dbReference type="NCBIfam" id="TIGR01044">
    <property type="entry name" value="rplV_bact"/>
    <property type="match status" value="1"/>
</dbReference>
<gene>
    <name evidence="7" type="primary">rplV</name>
    <name evidence="11" type="ORF">D7V88_25540</name>
</gene>
<accession>A0A3A8IQF1</accession>
<proteinExistence type="inferred from homology"/>
<dbReference type="GO" id="GO:0003735">
    <property type="term" value="F:structural constituent of ribosome"/>
    <property type="evidence" value="ECO:0007669"/>
    <property type="project" value="InterPro"/>
</dbReference>
<evidence type="ECO:0000256" key="5">
    <source>
        <dbReference type="ARBA" id="ARBA00023274"/>
    </source>
</evidence>
<keyword evidence="5 7" id="KW-0687">Ribonucleoprotein</keyword>
<comment type="function">
    <text evidence="7">The globular domain of the protein is located near the polypeptide exit tunnel on the outside of the subunit, while an extended beta-hairpin is found that lines the wall of the exit tunnel in the center of the 70S ribosome.</text>
</comment>
<sequence length="114" mass="12476">MESTAHLRHLRMSPRKLSLVAALIRGKPVEAALNILKFTPRAAARPVEKLIKSAVANATDLSKGQVDVDTLYVKTISVDQAATQRRFMPRAMGRATPIQKKSAHVHVVLADAKK</sequence>
<evidence type="ECO:0000256" key="6">
    <source>
        <dbReference type="ARBA" id="ARBA00035207"/>
    </source>
</evidence>
<dbReference type="EMBL" id="RAVZ01000199">
    <property type="protein sequence ID" value="RKG82164.1"/>
    <property type="molecule type" value="Genomic_DNA"/>
</dbReference>
<evidence type="ECO:0000313" key="11">
    <source>
        <dbReference type="EMBL" id="RKG82164.1"/>
    </source>
</evidence>
<dbReference type="OrthoDB" id="9805969at2"/>
<dbReference type="Proteomes" id="UP000268094">
    <property type="component" value="Unassembled WGS sequence"/>
</dbReference>
<evidence type="ECO:0000256" key="7">
    <source>
        <dbReference type="HAMAP-Rule" id="MF_01331"/>
    </source>
</evidence>
<protein>
    <recommendedName>
        <fullName evidence="6 7">Large ribosomal subunit protein uL22</fullName>
    </recommendedName>
</protein>
<dbReference type="InterPro" id="IPR005727">
    <property type="entry name" value="Ribosomal_uL22_bac/chlpt-type"/>
</dbReference>
<keyword evidence="12" id="KW-1185">Reference proteome</keyword>
<dbReference type="Pfam" id="PF00237">
    <property type="entry name" value="Ribosomal_L22"/>
    <property type="match status" value="1"/>
</dbReference>
<dbReference type="GO" id="GO:0019843">
    <property type="term" value="F:rRNA binding"/>
    <property type="evidence" value="ECO:0007669"/>
    <property type="project" value="UniProtKB-UniRule"/>
</dbReference>
<evidence type="ECO:0000256" key="10">
    <source>
        <dbReference type="RuleBase" id="RU004008"/>
    </source>
</evidence>
<dbReference type="AlphaFoldDB" id="A0A3A8IQF1"/>
<name>A0A3A8IQF1_9BACT</name>
<organism evidence="11 12">
    <name type="scientific">Corallococcus terminator</name>
    <dbReference type="NCBI Taxonomy" id="2316733"/>
    <lineage>
        <taxon>Bacteria</taxon>
        <taxon>Pseudomonadati</taxon>
        <taxon>Myxococcota</taxon>
        <taxon>Myxococcia</taxon>
        <taxon>Myxococcales</taxon>
        <taxon>Cystobacterineae</taxon>
        <taxon>Myxococcaceae</taxon>
        <taxon>Corallococcus</taxon>
    </lineage>
</organism>
<reference evidence="12" key="1">
    <citation type="submission" date="2018-09" db="EMBL/GenBank/DDBJ databases">
        <authorList>
            <person name="Livingstone P.G."/>
            <person name="Whitworth D.E."/>
        </authorList>
    </citation>
    <scope>NUCLEOTIDE SEQUENCE [LARGE SCALE GENOMIC DNA]</scope>
    <source>
        <strain evidence="12">CA054A</strain>
    </source>
</reference>
<dbReference type="PANTHER" id="PTHR13501:SF8">
    <property type="entry name" value="LARGE RIBOSOMAL SUBUNIT PROTEIN UL22M"/>
    <property type="match status" value="1"/>
</dbReference>
<dbReference type="PROSITE" id="PS00464">
    <property type="entry name" value="RIBOSOMAL_L22"/>
    <property type="match status" value="1"/>
</dbReference>
<dbReference type="PANTHER" id="PTHR13501">
    <property type="entry name" value="CHLOROPLAST 50S RIBOSOMAL PROTEIN L22-RELATED"/>
    <property type="match status" value="1"/>
</dbReference>
<keyword evidence="4 7" id="KW-0689">Ribosomal protein</keyword>
<keyword evidence="3 7" id="KW-0694">RNA-binding</keyword>
<comment type="caution">
    <text evidence="11">The sequence shown here is derived from an EMBL/GenBank/DDBJ whole genome shotgun (WGS) entry which is preliminary data.</text>
</comment>
<evidence type="ECO:0000256" key="8">
    <source>
        <dbReference type="RuleBase" id="RU004005"/>
    </source>
</evidence>
<evidence type="ECO:0000313" key="12">
    <source>
        <dbReference type="Proteomes" id="UP000268094"/>
    </source>
</evidence>
<dbReference type="Gene3D" id="3.90.470.10">
    <property type="entry name" value="Ribosomal protein L22/L17"/>
    <property type="match status" value="1"/>
</dbReference>
<comment type="function">
    <text evidence="7 10">This protein binds specifically to 23S rRNA; its binding is stimulated by other ribosomal proteins, e.g., L4, L17, and L20. It is important during the early stages of 50S assembly. It makes multiple contacts with different domains of the 23S rRNA in the assembled 50S subunit and ribosome.</text>
</comment>
<dbReference type="InterPro" id="IPR001063">
    <property type="entry name" value="Ribosomal_uL22"/>
</dbReference>
<dbReference type="HAMAP" id="MF_01331_B">
    <property type="entry name" value="Ribosomal_uL22_B"/>
    <property type="match status" value="1"/>
</dbReference>